<organism evidence="3 4">
    <name type="scientific">Photobacterium atrarenae</name>
    <dbReference type="NCBI Taxonomy" id="865757"/>
    <lineage>
        <taxon>Bacteria</taxon>
        <taxon>Pseudomonadati</taxon>
        <taxon>Pseudomonadota</taxon>
        <taxon>Gammaproteobacteria</taxon>
        <taxon>Vibrionales</taxon>
        <taxon>Vibrionaceae</taxon>
        <taxon>Photobacterium</taxon>
    </lineage>
</organism>
<dbReference type="InterPro" id="IPR018163">
    <property type="entry name" value="Thr/Ala-tRNA-synth_IIc_edit"/>
</dbReference>
<sequence>MYPVTATRVLFADHQTQAQASLELCVPASPAGTWLVTDRSPFHPVSHLWPDHPADRGTLEIAGVSYPVIGCYTGVVELATGQLFVDQAIPVKRNEPGWVFVVVHQIAGTVTCQPGEAVRLTVDRAYQQALSRGHSGGHLSSLALNQVLHHDFWRKDASRKDELGHYDFHGYAQTQSRVTEDCSTDTYRLGKTLRKRGLNSADLIQQLDGVAERVNALLETWRQGGAAVTMHCEGPALTDSRYWHCELRPGSLIVIPCGGTHIRSLAEYASLRVSFELNSEQELVMVTRTIAADSALSSGR</sequence>
<keyword evidence="4" id="KW-1185">Reference proteome</keyword>
<evidence type="ECO:0000313" key="3">
    <source>
        <dbReference type="EMBL" id="UTV27141.1"/>
    </source>
</evidence>
<evidence type="ECO:0000256" key="1">
    <source>
        <dbReference type="ARBA" id="ARBA00022723"/>
    </source>
</evidence>
<dbReference type="SUPFAM" id="SSF55186">
    <property type="entry name" value="ThrRS/AlaRS common domain"/>
    <property type="match status" value="1"/>
</dbReference>
<dbReference type="EMBL" id="CP101508">
    <property type="protein sequence ID" value="UTV27141.1"/>
    <property type="molecule type" value="Genomic_DNA"/>
</dbReference>
<evidence type="ECO:0000256" key="2">
    <source>
        <dbReference type="ARBA" id="ARBA00022833"/>
    </source>
</evidence>
<name>A0ABY5GD73_9GAMM</name>
<dbReference type="Gene3D" id="3.30.980.10">
    <property type="entry name" value="Threonyl-trna Synthetase, Chain A, domain 2"/>
    <property type="match status" value="1"/>
</dbReference>
<dbReference type="PANTHER" id="PTHR43462:SF1">
    <property type="entry name" value="ALANYL-TRNA EDITING PROTEIN AARSD1"/>
    <property type="match status" value="1"/>
</dbReference>
<reference evidence="3" key="1">
    <citation type="submission" date="2022-07" db="EMBL/GenBank/DDBJ databases">
        <title>Genome sequencing of Photobacterium atrarenae GJH2-4.</title>
        <authorList>
            <person name="Park S.-J."/>
        </authorList>
    </citation>
    <scope>NUCLEOTIDE SEQUENCE</scope>
    <source>
        <strain evidence="3">GJH2-4</strain>
    </source>
</reference>
<proteinExistence type="predicted"/>
<keyword evidence="2" id="KW-0862">Zinc</keyword>
<dbReference type="PANTHER" id="PTHR43462">
    <property type="entry name" value="ALANYL-TRNA EDITING PROTEIN"/>
    <property type="match status" value="1"/>
</dbReference>
<dbReference type="InterPro" id="IPR051335">
    <property type="entry name" value="Alanyl-tRNA_Editing_Enzymes"/>
</dbReference>
<dbReference type="RefSeq" id="WP_255388355.1">
    <property type="nucleotide sequence ID" value="NZ_CP101508.1"/>
</dbReference>
<keyword evidence="1" id="KW-0479">Metal-binding</keyword>
<protein>
    <submittedName>
        <fullName evidence="3">Alanyl-tRNA editing protein</fullName>
    </submittedName>
</protein>
<accession>A0ABY5GD73</accession>
<gene>
    <name evidence="3" type="ORF">NNL38_12455</name>
</gene>
<evidence type="ECO:0000313" key="4">
    <source>
        <dbReference type="Proteomes" id="UP001057998"/>
    </source>
</evidence>
<dbReference type="Proteomes" id="UP001057998">
    <property type="component" value="Chromosome 1"/>
</dbReference>